<feature type="compositionally biased region" description="Basic residues" evidence="1">
    <location>
        <begin position="7"/>
        <end position="22"/>
    </location>
</feature>
<organism evidence="2 3">
    <name type="scientific">Romanomermis culicivorax</name>
    <name type="common">Nematode worm</name>
    <dbReference type="NCBI Taxonomy" id="13658"/>
    <lineage>
        <taxon>Eukaryota</taxon>
        <taxon>Metazoa</taxon>
        <taxon>Ecdysozoa</taxon>
        <taxon>Nematoda</taxon>
        <taxon>Enoplea</taxon>
        <taxon>Dorylaimia</taxon>
        <taxon>Mermithida</taxon>
        <taxon>Mermithoidea</taxon>
        <taxon>Mermithidae</taxon>
        <taxon>Romanomermis</taxon>
    </lineage>
</organism>
<dbReference type="Proteomes" id="UP000887565">
    <property type="component" value="Unplaced"/>
</dbReference>
<dbReference type="WBParaSite" id="nRc.2.0.1.t40614-RA">
    <property type="protein sequence ID" value="nRc.2.0.1.t40614-RA"/>
    <property type="gene ID" value="nRc.2.0.1.g40614"/>
</dbReference>
<evidence type="ECO:0000313" key="2">
    <source>
        <dbReference type="Proteomes" id="UP000887565"/>
    </source>
</evidence>
<evidence type="ECO:0000256" key="1">
    <source>
        <dbReference type="SAM" id="MobiDB-lite"/>
    </source>
</evidence>
<sequence length="80" mass="8686">MDDQIKRLGRRKLARKANRAKKREGQDVVEISDDEGEKTGSTASADSKFVGSATLLTNSTKSRTKTTPMSQTPGTRISTS</sequence>
<proteinExistence type="predicted"/>
<feature type="region of interest" description="Disordered" evidence="1">
    <location>
        <begin position="1"/>
        <end position="80"/>
    </location>
</feature>
<evidence type="ECO:0000313" key="3">
    <source>
        <dbReference type="WBParaSite" id="nRc.2.0.1.t40614-RA"/>
    </source>
</evidence>
<dbReference type="AlphaFoldDB" id="A0A915KQ72"/>
<reference evidence="3" key="1">
    <citation type="submission" date="2022-11" db="UniProtKB">
        <authorList>
            <consortium name="WormBaseParasite"/>
        </authorList>
    </citation>
    <scope>IDENTIFICATION</scope>
</reference>
<protein>
    <submittedName>
        <fullName evidence="3">Uncharacterized protein</fullName>
    </submittedName>
</protein>
<feature type="compositionally biased region" description="Polar residues" evidence="1">
    <location>
        <begin position="54"/>
        <end position="80"/>
    </location>
</feature>
<name>A0A915KQ72_ROMCU</name>
<accession>A0A915KQ72</accession>
<keyword evidence="2" id="KW-1185">Reference proteome</keyword>